<gene>
    <name evidence="1" type="ORF">L3X38_025891</name>
</gene>
<name>A0AAD4W4E8_PRUDU</name>
<comment type="caution">
    <text evidence="1">The sequence shown here is derived from an EMBL/GenBank/DDBJ whole genome shotgun (WGS) entry which is preliminary data.</text>
</comment>
<dbReference type="EMBL" id="JAJFAZ020000004">
    <property type="protein sequence ID" value="KAI5335757.1"/>
    <property type="molecule type" value="Genomic_DNA"/>
</dbReference>
<sequence length="192" mass="22213">MINSMASRYSAKHQAERAINTDLYTLYSFSFVQLEYTKKQGTEDLHSTAIFKIGYTKKQGTKHLDSAIIFKVLAIILLLHTCWYKCLTNFLITAVDIDSIISAELPDKTVNNDLYDIVTQFMIHGSDRARVVFQDNQQDEILAYLNCRYISPYEAVWRVTSRQGLKILIENNQEVPNNYTKNIVYKDVLQNL</sequence>
<protein>
    <submittedName>
        <fullName evidence="1">Uncharacterized protein</fullName>
    </submittedName>
</protein>
<dbReference type="Proteomes" id="UP001054821">
    <property type="component" value="Chromosome 4"/>
</dbReference>
<organism evidence="1 2">
    <name type="scientific">Prunus dulcis</name>
    <name type="common">Almond</name>
    <name type="synonym">Amygdalus dulcis</name>
    <dbReference type="NCBI Taxonomy" id="3755"/>
    <lineage>
        <taxon>Eukaryota</taxon>
        <taxon>Viridiplantae</taxon>
        <taxon>Streptophyta</taxon>
        <taxon>Embryophyta</taxon>
        <taxon>Tracheophyta</taxon>
        <taxon>Spermatophyta</taxon>
        <taxon>Magnoliopsida</taxon>
        <taxon>eudicotyledons</taxon>
        <taxon>Gunneridae</taxon>
        <taxon>Pentapetalae</taxon>
        <taxon>rosids</taxon>
        <taxon>fabids</taxon>
        <taxon>Rosales</taxon>
        <taxon>Rosaceae</taxon>
        <taxon>Amygdaloideae</taxon>
        <taxon>Amygdaleae</taxon>
        <taxon>Prunus</taxon>
    </lineage>
</organism>
<proteinExistence type="predicted"/>
<keyword evidence="2" id="KW-1185">Reference proteome</keyword>
<evidence type="ECO:0000313" key="2">
    <source>
        <dbReference type="Proteomes" id="UP001054821"/>
    </source>
</evidence>
<reference evidence="1 2" key="1">
    <citation type="journal article" date="2022" name="G3 (Bethesda)">
        <title>Whole-genome sequence and methylome profiling of the almond [Prunus dulcis (Mill.) D.A. Webb] cultivar 'Nonpareil'.</title>
        <authorList>
            <person name="D'Amico-Willman K.M."/>
            <person name="Ouma W.Z."/>
            <person name="Meulia T."/>
            <person name="Sideli G.M."/>
            <person name="Gradziel T.M."/>
            <person name="Fresnedo-Ramirez J."/>
        </authorList>
    </citation>
    <scope>NUCLEOTIDE SEQUENCE [LARGE SCALE GENOMIC DNA]</scope>
    <source>
        <strain evidence="1">Clone GOH B32 T37-40</strain>
    </source>
</reference>
<dbReference type="AlphaFoldDB" id="A0AAD4W4E8"/>
<evidence type="ECO:0000313" key="1">
    <source>
        <dbReference type="EMBL" id="KAI5335757.1"/>
    </source>
</evidence>
<accession>A0AAD4W4E8</accession>